<keyword evidence="2" id="KW-1003">Cell membrane</keyword>
<dbReference type="EMBL" id="JACHDS010000001">
    <property type="protein sequence ID" value="MBB6170396.1"/>
    <property type="molecule type" value="Genomic_DNA"/>
</dbReference>
<dbReference type="PANTHER" id="PTHR34857">
    <property type="entry name" value="SLL0384 PROTEIN"/>
    <property type="match status" value="1"/>
</dbReference>
<feature type="region of interest" description="Disordered" evidence="6">
    <location>
        <begin position="1"/>
        <end position="25"/>
    </location>
</feature>
<feature type="transmembrane region" description="Helical" evidence="7">
    <location>
        <begin position="113"/>
        <end position="134"/>
    </location>
</feature>
<evidence type="ECO:0000256" key="2">
    <source>
        <dbReference type="ARBA" id="ARBA00022475"/>
    </source>
</evidence>
<dbReference type="InterPro" id="IPR003339">
    <property type="entry name" value="ABC/ECF_trnsptr_transmembrane"/>
</dbReference>
<dbReference type="InterPro" id="IPR051611">
    <property type="entry name" value="ECF_transporter_component"/>
</dbReference>
<dbReference type="RefSeq" id="WP_184073022.1">
    <property type="nucleotide sequence ID" value="NZ_JACHDS010000001.1"/>
</dbReference>
<evidence type="ECO:0000256" key="6">
    <source>
        <dbReference type="SAM" id="MobiDB-lite"/>
    </source>
</evidence>
<sequence length="271" mass="28319">MTTHRPPRAQSERHPSGTPGAHPIPETEAHPAITAWLRRANPAAKVVAALLVTAALIPTVDPVTPGVVLAAVALVLPFAGIDRRTALTLGGPLLLAALSVGVVNLIFGESGPLTAFGLAVRLLAIALPGVLVAATSDPTELTDALVQRLKLPERPVMGVLAALRLIPLLAAEWRTLTLARRARGLEAGRNPFTAAAIFAGKAFALLVRSIRTGTLLATAMDARAFGTGPRTHARESPWHRSDTCLLIGTVAVLLAAHTLSLALGTWKPLFM</sequence>
<keyword evidence="3 7" id="KW-0812">Transmembrane</keyword>
<name>A0A7W9YFN4_9ACTN</name>
<proteinExistence type="predicted"/>
<feature type="transmembrane region" description="Helical" evidence="7">
    <location>
        <begin position="244"/>
        <end position="266"/>
    </location>
</feature>
<reference evidence="8 9" key="1">
    <citation type="submission" date="2020-08" db="EMBL/GenBank/DDBJ databases">
        <title>Sequencing the genomes of 1000 actinobacteria strains.</title>
        <authorList>
            <person name="Klenk H.-P."/>
        </authorList>
    </citation>
    <scope>NUCLEOTIDE SEQUENCE [LARGE SCALE GENOMIC DNA]</scope>
    <source>
        <strain evidence="8 9">DSM 46659</strain>
    </source>
</reference>
<evidence type="ECO:0000313" key="9">
    <source>
        <dbReference type="Proteomes" id="UP000546642"/>
    </source>
</evidence>
<evidence type="ECO:0000256" key="3">
    <source>
        <dbReference type="ARBA" id="ARBA00022692"/>
    </source>
</evidence>
<evidence type="ECO:0000313" key="8">
    <source>
        <dbReference type="EMBL" id="MBB6170396.1"/>
    </source>
</evidence>
<evidence type="ECO:0000256" key="4">
    <source>
        <dbReference type="ARBA" id="ARBA00022989"/>
    </source>
</evidence>
<keyword evidence="4 7" id="KW-1133">Transmembrane helix</keyword>
<dbReference type="Pfam" id="PF02361">
    <property type="entry name" value="CbiQ"/>
    <property type="match status" value="1"/>
</dbReference>
<gene>
    <name evidence="8" type="ORF">HNR23_000456</name>
</gene>
<evidence type="ECO:0000256" key="5">
    <source>
        <dbReference type="ARBA" id="ARBA00023136"/>
    </source>
</evidence>
<protein>
    <submittedName>
        <fullName evidence="8">Energy-coupling factor transport system permease protein</fullName>
    </submittedName>
</protein>
<accession>A0A7W9YFN4</accession>
<keyword evidence="9" id="KW-1185">Reference proteome</keyword>
<evidence type="ECO:0000256" key="1">
    <source>
        <dbReference type="ARBA" id="ARBA00004141"/>
    </source>
</evidence>
<evidence type="ECO:0000256" key="7">
    <source>
        <dbReference type="SAM" id="Phobius"/>
    </source>
</evidence>
<dbReference type="CDD" id="cd16914">
    <property type="entry name" value="EcfT"/>
    <property type="match status" value="1"/>
</dbReference>
<comment type="caution">
    <text evidence="8">The sequence shown here is derived from an EMBL/GenBank/DDBJ whole genome shotgun (WGS) entry which is preliminary data.</text>
</comment>
<dbReference type="Proteomes" id="UP000546642">
    <property type="component" value="Unassembled WGS sequence"/>
</dbReference>
<feature type="transmembrane region" description="Helical" evidence="7">
    <location>
        <begin position="86"/>
        <end position="107"/>
    </location>
</feature>
<dbReference type="GO" id="GO:0005886">
    <property type="term" value="C:plasma membrane"/>
    <property type="evidence" value="ECO:0007669"/>
    <property type="project" value="UniProtKB-ARBA"/>
</dbReference>
<dbReference type="AlphaFoldDB" id="A0A7W9YFN4"/>
<feature type="transmembrane region" description="Helical" evidence="7">
    <location>
        <begin position="155"/>
        <end position="171"/>
    </location>
</feature>
<keyword evidence="5 7" id="KW-0472">Membrane</keyword>
<comment type="subcellular location">
    <subcellularLocation>
        <location evidence="1">Membrane</location>
        <topology evidence="1">Multi-pass membrane protein</topology>
    </subcellularLocation>
</comment>
<dbReference type="PANTHER" id="PTHR34857:SF2">
    <property type="entry name" value="SLL0384 PROTEIN"/>
    <property type="match status" value="1"/>
</dbReference>
<organism evidence="8 9">
    <name type="scientific">Nocardiopsis mwathae</name>
    <dbReference type="NCBI Taxonomy" id="1472723"/>
    <lineage>
        <taxon>Bacteria</taxon>
        <taxon>Bacillati</taxon>
        <taxon>Actinomycetota</taxon>
        <taxon>Actinomycetes</taxon>
        <taxon>Streptosporangiales</taxon>
        <taxon>Nocardiopsidaceae</taxon>
        <taxon>Nocardiopsis</taxon>
    </lineage>
</organism>